<keyword evidence="19" id="KW-1185">Reference proteome</keyword>
<comment type="caution">
    <text evidence="18">The sequence shown here is derived from an EMBL/GenBank/DDBJ whole genome shotgun (WGS) entry which is preliminary data.</text>
</comment>
<feature type="domain" description="Glutamyl-tRNA reductase N-terminal" evidence="17">
    <location>
        <begin position="6"/>
        <end position="153"/>
    </location>
</feature>
<comment type="pathway">
    <text evidence="1 9 14">Porphyrin-containing compound metabolism; protoporphyrin-IX biosynthesis; 5-aminolevulinate from L-glutamyl-tRNA(Glu): step 1/2.</text>
</comment>
<evidence type="ECO:0000256" key="2">
    <source>
        <dbReference type="ARBA" id="ARBA00005916"/>
    </source>
</evidence>
<dbReference type="InterPro" id="IPR015896">
    <property type="entry name" value="4pyrrol_synth_GluRdtase_dimer"/>
</dbReference>
<comment type="miscellaneous">
    <text evidence="9">During catalysis, the active site Cys acts as a nucleophile attacking the alpha-carbonyl group of tRNA-bound glutamate with the formation of a thioester intermediate between enzyme and glutamate, and the concomitant release of tRNA(Glu). The thioester intermediate is finally reduced by direct hydride transfer from NADPH, to form the product GSA.</text>
</comment>
<dbReference type="InterPro" id="IPR036343">
    <property type="entry name" value="GluRdtase_N_sf"/>
</dbReference>
<evidence type="ECO:0000256" key="10">
    <source>
        <dbReference type="PIRSR" id="PIRSR000445-1"/>
    </source>
</evidence>
<evidence type="ECO:0000259" key="15">
    <source>
        <dbReference type="Pfam" id="PF00745"/>
    </source>
</evidence>
<dbReference type="HAMAP" id="MF_00087">
    <property type="entry name" value="Glu_tRNA_reductase"/>
    <property type="match status" value="1"/>
</dbReference>
<dbReference type="SUPFAM" id="SSF69075">
    <property type="entry name" value="Glutamyl tRNA-reductase dimerization domain"/>
    <property type="match status" value="1"/>
</dbReference>
<reference evidence="18 19" key="1">
    <citation type="submission" date="2019-03" db="EMBL/GenBank/DDBJ databases">
        <title>Freshwater and sediment microbial communities from various areas in North America, analyzing microbe dynamics in response to fracking.</title>
        <authorList>
            <person name="Lamendella R."/>
        </authorList>
    </citation>
    <scope>NUCLEOTIDE SEQUENCE [LARGE SCALE GENOMIC DNA]</scope>
    <source>
        <strain evidence="18 19">18_TX</strain>
    </source>
</reference>
<feature type="binding site" evidence="9 11">
    <location>
        <position position="106"/>
    </location>
    <ligand>
        <name>substrate</name>
    </ligand>
</feature>
<feature type="site" description="Important for activity" evidence="9 13">
    <location>
        <position position="96"/>
    </location>
</feature>
<feature type="domain" description="Tetrapyrrole biosynthesis glutamyl-tRNA reductase dimerisation" evidence="15">
    <location>
        <begin position="317"/>
        <end position="412"/>
    </location>
</feature>
<dbReference type="CDD" id="cd05213">
    <property type="entry name" value="NAD_bind_Glutamyl_tRNA_reduct"/>
    <property type="match status" value="1"/>
</dbReference>
<evidence type="ECO:0000256" key="12">
    <source>
        <dbReference type="PIRSR" id="PIRSR000445-3"/>
    </source>
</evidence>
<feature type="binding site" evidence="9 11">
    <location>
        <position position="117"/>
    </location>
    <ligand>
        <name>substrate</name>
    </ligand>
</feature>
<name>A0A4V3CPU9_9GAMM</name>
<dbReference type="PIRSF" id="PIRSF000445">
    <property type="entry name" value="4pyrrol_synth_GluRdtase"/>
    <property type="match status" value="1"/>
</dbReference>
<evidence type="ECO:0000256" key="9">
    <source>
        <dbReference type="HAMAP-Rule" id="MF_00087"/>
    </source>
</evidence>
<dbReference type="Pfam" id="PF05201">
    <property type="entry name" value="GlutR_N"/>
    <property type="match status" value="1"/>
</dbReference>
<keyword evidence="4 9" id="KW-0521">NADP</keyword>
<evidence type="ECO:0000256" key="7">
    <source>
        <dbReference type="ARBA" id="ARBA00047464"/>
    </source>
</evidence>
<feature type="active site" description="Nucleophile" evidence="9 10">
    <location>
        <position position="50"/>
    </location>
</feature>
<dbReference type="FunFam" id="3.30.460.30:FF:000001">
    <property type="entry name" value="Glutamyl-tRNA reductase"/>
    <property type="match status" value="1"/>
</dbReference>
<evidence type="ECO:0000256" key="8">
    <source>
        <dbReference type="ARBA" id="ARBA00068659"/>
    </source>
</evidence>
<dbReference type="SUPFAM" id="SSF51735">
    <property type="entry name" value="NAD(P)-binding Rossmann-fold domains"/>
    <property type="match status" value="1"/>
</dbReference>
<dbReference type="InterPro" id="IPR000343">
    <property type="entry name" value="4pyrrol_synth_GluRdtase"/>
</dbReference>
<dbReference type="RefSeq" id="WP_133539155.1">
    <property type="nucleotide sequence ID" value="NZ_SNXI01000004.1"/>
</dbReference>
<evidence type="ECO:0000256" key="5">
    <source>
        <dbReference type="ARBA" id="ARBA00023002"/>
    </source>
</evidence>
<accession>A0A4V3CPU9</accession>
<dbReference type="Proteomes" id="UP000295531">
    <property type="component" value="Unassembled WGS sequence"/>
</dbReference>
<comment type="function">
    <text evidence="9">Catalyzes the NADPH-dependent reduction of glutamyl-tRNA(Glu) to glutamate 1-semialdehyde (GSA).</text>
</comment>
<protein>
    <recommendedName>
        <fullName evidence="8 9">Glutamyl-tRNA reductase</fullName>
        <shortName evidence="9">GluTR</shortName>
        <ecNumber evidence="3 9">1.2.1.70</ecNumber>
    </recommendedName>
</protein>
<dbReference type="PROSITE" id="PS00747">
    <property type="entry name" value="GLUTR"/>
    <property type="match status" value="1"/>
</dbReference>
<evidence type="ECO:0000259" key="16">
    <source>
        <dbReference type="Pfam" id="PF01488"/>
    </source>
</evidence>
<dbReference type="FunFam" id="3.40.50.720:FF:000031">
    <property type="entry name" value="Glutamyl-tRNA reductase"/>
    <property type="match status" value="1"/>
</dbReference>
<dbReference type="GO" id="GO:0019353">
    <property type="term" value="P:protoporphyrinogen IX biosynthetic process from glutamate"/>
    <property type="evidence" value="ECO:0007669"/>
    <property type="project" value="TreeGrafter"/>
</dbReference>
<evidence type="ECO:0000256" key="4">
    <source>
        <dbReference type="ARBA" id="ARBA00022857"/>
    </source>
</evidence>
<comment type="similarity">
    <text evidence="2 9 14">Belongs to the glutamyl-tRNA reductase family.</text>
</comment>
<sequence>MTISALGINHKTAPVDLRERVAFSTEQLDTALQAIRQLQGVDEAVIVSTCNRTEIYCQGKVSGDLLLGWLAGFHGLAPDALQQHHYVYQDRQAISHLMSVASGLDSLVLGEPQILGQVKQAYQLAKRQTAVGGILERLFQQTFRVAKTVRNETEVGQNAVSVAYAAVSLAKHIFAKLNQSRVLLIGAGDTSELVAQHLQQQGVADITVANRTLQRAAELAQKIGGKAHSLAELGELLPQADIVVSSTASTLPIVGKGSIESALKKRRHRPMLLIDLAVPRDIEEQVNELDDAYLYTVDDLQNIISENIKNREQAARQAQVIIQQQSEEFGDWLKSLNSVGLIRDYRGQTQQIAQQQLQKAQQLLAQGKPAEDVLQLLAHRLTQQLTHQPTQLIKAAGEHNDQNSLALLQQLLTRENGGVNENNNEE</sequence>
<dbReference type="InterPro" id="IPR015895">
    <property type="entry name" value="4pyrrol_synth_GluRdtase_N"/>
</dbReference>
<evidence type="ECO:0000256" key="1">
    <source>
        <dbReference type="ARBA" id="ARBA00005059"/>
    </source>
</evidence>
<dbReference type="NCBIfam" id="TIGR01035">
    <property type="entry name" value="hemA"/>
    <property type="match status" value="1"/>
</dbReference>
<evidence type="ECO:0000256" key="6">
    <source>
        <dbReference type="ARBA" id="ARBA00023244"/>
    </source>
</evidence>
<evidence type="ECO:0000256" key="14">
    <source>
        <dbReference type="RuleBase" id="RU000584"/>
    </source>
</evidence>
<feature type="domain" description="Quinate/shikimate 5-dehydrogenase/glutamyl-tRNA reductase" evidence="16">
    <location>
        <begin position="169"/>
        <end position="303"/>
    </location>
</feature>
<feature type="binding site" evidence="9 11">
    <location>
        <begin position="111"/>
        <end position="113"/>
    </location>
    <ligand>
        <name>substrate</name>
    </ligand>
</feature>
<gene>
    <name evidence="9" type="primary">hemA</name>
    <name evidence="18" type="ORF">DEU29_104164</name>
</gene>
<dbReference type="PANTHER" id="PTHR43013">
    <property type="entry name" value="GLUTAMYL-TRNA REDUCTASE"/>
    <property type="match status" value="1"/>
</dbReference>
<proteinExistence type="inferred from homology"/>
<dbReference type="EC" id="1.2.1.70" evidence="3 9"/>
<dbReference type="OrthoDB" id="110209at2"/>
<organism evidence="18 19">
    <name type="scientific">Idiomarina aquatica</name>
    <dbReference type="NCBI Taxonomy" id="1327752"/>
    <lineage>
        <taxon>Bacteria</taxon>
        <taxon>Pseudomonadati</taxon>
        <taxon>Pseudomonadota</taxon>
        <taxon>Gammaproteobacteria</taxon>
        <taxon>Alteromonadales</taxon>
        <taxon>Idiomarinaceae</taxon>
        <taxon>Idiomarina</taxon>
    </lineage>
</organism>
<dbReference type="InterPro" id="IPR036291">
    <property type="entry name" value="NAD(P)-bd_dom_sf"/>
</dbReference>
<feature type="binding site" evidence="9 12">
    <location>
        <begin position="186"/>
        <end position="191"/>
    </location>
    <ligand>
        <name>NADP(+)</name>
        <dbReference type="ChEBI" id="CHEBI:58349"/>
    </ligand>
</feature>
<dbReference type="UniPathway" id="UPA00251">
    <property type="reaction ID" value="UER00316"/>
</dbReference>
<keyword evidence="6 9" id="KW-0627">Porphyrin biosynthesis</keyword>
<keyword evidence="5 9" id="KW-0560">Oxidoreductase</keyword>
<dbReference type="EMBL" id="SNXI01000004">
    <property type="protein sequence ID" value="TDP39052.1"/>
    <property type="molecule type" value="Genomic_DNA"/>
</dbReference>
<evidence type="ECO:0000256" key="13">
    <source>
        <dbReference type="PIRSR" id="PIRSR000445-4"/>
    </source>
</evidence>
<evidence type="ECO:0000256" key="11">
    <source>
        <dbReference type="PIRSR" id="PIRSR000445-2"/>
    </source>
</evidence>
<dbReference type="InterPro" id="IPR018214">
    <property type="entry name" value="GluRdtase_CS"/>
</dbReference>
<dbReference type="InterPro" id="IPR006151">
    <property type="entry name" value="Shikm_DH/Glu-tRNA_Rdtase"/>
</dbReference>
<evidence type="ECO:0000313" key="19">
    <source>
        <dbReference type="Proteomes" id="UP000295531"/>
    </source>
</evidence>
<dbReference type="Pfam" id="PF01488">
    <property type="entry name" value="Shikimate_DH"/>
    <property type="match status" value="1"/>
</dbReference>
<evidence type="ECO:0000313" key="18">
    <source>
        <dbReference type="EMBL" id="TDP39052.1"/>
    </source>
</evidence>
<comment type="domain">
    <text evidence="9">Possesses an unusual extended V-shaped dimeric structure with each monomer consisting of three distinct domains arranged along a curved 'spinal' alpha-helix. The N-terminal catalytic domain specifically recognizes the glutamate moiety of the substrate. The second domain is the NADPH-binding domain, and the third C-terminal domain is responsible for dimerization.</text>
</comment>
<dbReference type="InterPro" id="IPR036453">
    <property type="entry name" value="GluRdtase_dimer_dom_sf"/>
</dbReference>
<dbReference type="GO" id="GO:0008883">
    <property type="term" value="F:glutamyl-tRNA reductase activity"/>
    <property type="evidence" value="ECO:0007669"/>
    <property type="project" value="UniProtKB-UniRule"/>
</dbReference>
<dbReference type="Gene3D" id="3.40.50.720">
    <property type="entry name" value="NAD(P)-binding Rossmann-like Domain"/>
    <property type="match status" value="1"/>
</dbReference>
<evidence type="ECO:0000256" key="3">
    <source>
        <dbReference type="ARBA" id="ARBA00012970"/>
    </source>
</evidence>
<dbReference type="SUPFAM" id="SSF69742">
    <property type="entry name" value="Glutamyl tRNA-reductase catalytic, N-terminal domain"/>
    <property type="match status" value="1"/>
</dbReference>
<dbReference type="AlphaFoldDB" id="A0A4V3CPU9"/>
<dbReference type="GO" id="GO:0050661">
    <property type="term" value="F:NADP binding"/>
    <property type="evidence" value="ECO:0007669"/>
    <property type="project" value="InterPro"/>
</dbReference>
<dbReference type="Pfam" id="PF00745">
    <property type="entry name" value="GlutR_dimer"/>
    <property type="match status" value="1"/>
</dbReference>
<dbReference type="Gene3D" id="3.30.460.30">
    <property type="entry name" value="Glutamyl-tRNA reductase, N-terminal domain"/>
    <property type="match status" value="1"/>
</dbReference>
<dbReference type="PANTHER" id="PTHR43013:SF1">
    <property type="entry name" value="GLUTAMYL-TRNA REDUCTASE"/>
    <property type="match status" value="1"/>
</dbReference>
<feature type="binding site" evidence="9 11">
    <location>
        <begin position="49"/>
        <end position="52"/>
    </location>
    <ligand>
        <name>substrate</name>
    </ligand>
</feature>
<evidence type="ECO:0000259" key="17">
    <source>
        <dbReference type="Pfam" id="PF05201"/>
    </source>
</evidence>
<comment type="subunit">
    <text evidence="9">Homodimer.</text>
</comment>
<comment type="catalytic activity">
    <reaction evidence="7 9 14">
        <text>(S)-4-amino-5-oxopentanoate + tRNA(Glu) + NADP(+) = L-glutamyl-tRNA(Glu) + NADPH + H(+)</text>
        <dbReference type="Rhea" id="RHEA:12344"/>
        <dbReference type="Rhea" id="RHEA-COMP:9663"/>
        <dbReference type="Rhea" id="RHEA-COMP:9680"/>
        <dbReference type="ChEBI" id="CHEBI:15378"/>
        <dbReference type="ChEBI" id="CHEBI:57501"/>
        <dbReference type="ChEBI" id="CHEBI:57783"/>
        <dbReference type="ChEBI" id="CHEBI:58349"/>
        <dbReference type="ChEBI" id="CHEBI:78442"/>
        <dbReference type="ChEBI" id="CHEBI:78520"/>
        <dbReference type="EC" id="1.2.1.70"/>
    </reaction>
</comment>